<keyword evidence="2" id="KW-0413">Isomerase</keyword>
<dbReference type="GO" id="GO:0004300">
    <property type="term" value="F:enoyl-CoA hydratase activity"/>
    <property type="evidence" value="ECO:0007669"/>
    <property type="project" value="UniProtKB-EC"/>
</dbReference>
<evidence type="ECO:0000256" key="1">
    <source>
        <dbReference type="ARBA" id="ARBA00005254"/>
    </source>
</evidence>
<dbReference type="SUPFAM" id="SSF52096">
    <property type="entry name" value="ClpP/crotonase"/>
    <property type="match status" value="1"/>
</dbReference>
<proteinExistence type="inferred from homology"/>
<dbReference type="InterPro" id="IPR014748">
    <property type="entry name" value="Enoyl-CoA_hydra_C"/>
</dbReference>
<dbReference type="KEGG" id="mpar:F7D14_10420"/>
<dbReference type="GO" id="GO:0008300">
    <property type="term" value="P:isoprenoid catabolic process"/>
    <property type="evidence" value="ECO:0007669"/>
    <property type="project" value="TreeGrafter"/>
</dbReference>
<name>A0A6B8M4K7_9HYPH</name>
<protein>
    <submittedName>
        <fullName evidence="2">Enoyl-CoA hydratase/isomerase family protein</fullName>
        <ecNumber evidence="2">4.2.1.17</ecNumber>
    </submittedName>
</protein>
<dbReference type="Gene3D" id="1.10.12.10">
    <property type="entry name" value="Lyase 2-enoyl-coa Hydratase, Chain A, domain 2"/>
    <property type="match status" value="1"/>
</dbReference>
<keyword evidence="3" id="KW-1185">Reference proteome</keyword>
<dbReference type="InterPro" id="IPR001753">
    <property type="entry name" value="Enoyl-CoA_hydra/iso"/>
</dbReference>
<dbReference type="InterPro" id="IPR051683">
    <property type="entry name" value="Enoyl-CoA_Hydratase/Isomerase"/>
</dbReference>
<evidence type="ECO:0000313" key="2">
    <source>
        <dbReference type="EMBL" id="QGM97841.1"/>
    </source>
</evidence>
<reference evidence="2 3" key="1">
    <citation type="submission" date="2019-09" db="EMBL/GenBank/DDBJ databases">
        <title>Isolation and complete genome sequencing of Methylocystis species.</title>
        <authorList>
            <person name="Rumah B.L."/>
            <person name="Stead C.E."/>
            <person name="Stevens B.C."/>
            <person name="Minton N.P."/>
            <person name="Grosse-Honebrink A."/>
            <person name="Zhang Y."/>
        </authorList>
    </citation>
    <scope>NUCLEOTIDE SEQUENCE [LARGE SCALE GENOMIC DNA]</scope>
    <source>
        <strain evidence="2 3">BRCS2</strain>
    </source>
</reference>
<dbReference type="EMBL" id="CP044331">
    <property type="protein sequence ID" value="QGM97841.1"/>
    <property type="molecule type" value="Genomic_DNA"/>
</dbReference>
<dbReference type="GO" id="GO:0016853">
    <property type="term" value="F:isomerase activity"/>
    <property type="evidence" value="ECO:0007669"/>
    <property type="project" value="UniProtKB-KW"/>
</dbReference>
<dbReference type="InterPro" id="IPR029045">
    <property type="entry name" value="ClpP/crotonase-like_dom_sf"/>
</dbReference>
<dbReference type="Gene3D" id="3.90.226.10">
    <property type="entry name" value="2-enoyl-CoA Hydratase, Chain A, domain 1"/>
    <property type="match status" value="1"/>
</dbReference>
<comment type="similarity">
    <text evidence="1">Belongs to the enoyl-CoA hydratase/isomerase family.</text>
</comment>
<keyword evidence="2" id="KW-0456">Lyase</keyword>
<sequence>MDLIESRDERGVVALTLNRPHRRNALDAAMVRRLTEAFARLAADPDARVVVLSGAGGNFCSGGDIEAMKRAASAERTENERDALALGEMFAALDRLPKPTVALVQGAAFGGGMGLVACCDIALAAKAAKFCLSEVRLGLVPAVVGPYVLRAIGPRAMRALALGAEIVGADCAFHMGLVHEVAQEGALISARDRIVEALLLGAPGAQAEVKRLVRLYENRTPDASLLMETAHLLAERRASPEGVEGLNGFLEKRRPDWRGL</sequence>
<evidence type="ECO:0000313" key="3">
    <source>
        <dbReference type="Proteomes" id="UP000422569"/>
    </source>
</evidence>
<dbReference type="Proteomes" id="UP000422569">
    <property type="component" value="Chromosome"/>
</dbReference>
<organism evidence="2 3">
    <name type="scientific">Methylocystis parvus</name>
    <dbReference type="NCBI Taxonomy" id="134"/>
    <lineage>
        <taxon>Bacteria</taxon>
        <taxon>Pseudomonadati</taxon>
        <taxon>Pseudomonadota</taxon>
        <taxon>Alphaproteobacteria</taxon>
        <taxon>Hyphomicrobiales</taxon>
        <taxon>Methylocystaceae</taxon>
        <taxon>Methylocystis</taxon>
    </lineage>
</organism>
<accession>A0A6B8M4K7</accession>
<dbReference type="AlphaFoldDB" id="A0A6B8M4K7"/>
<dbReference type="EC" id="4.2.1.17" evidence="2"/>
<dbReference type="CDD" id="cd06558">
    <property type="entry name" value="crotonase-like"/>
    <property type="match status" value="1"/>
</dbReference>
<dbReference type="PANTHER" id="PTHR42964">
    <property type="entry name" value="ENOYL-COA HYDRATASE"/>
    <property type="match status" value="1"/>
</dbReference>
<gene>
    <name evidence="2" type="ORF">F7D14_10420</name>
</gene>
<dbReference type="PANTHER" id="PTHR42964:SF1">
    <property type="entry name" value="POLYKETIDE BIOSYNTHESIS ENOYL-COA HYDRATASE PKSH-RELATED"/>
    <property type="match status" value="1"/>
</dbReference>
<dbReference type="RefSeq" id="WP_016918238.1">
    <property type="nucleotide sequence ID" value="NZ_CP044331.1"/>
</dbReference>
<dbReference type="Pfam" id="PF00378">
    <property type="entry name" value="ECH_1"/>
    <property type="match status" value="1"/>
</dbReference>